<comment type="caution">
    <text evidence="4">The sequence shown here is derived from an EMBL/GenBank/DDBJ whole genome shotgun (WGS) entry which is preliminary data.</text>
</comment>
<sequence>MEFIDGEHIVGDTKRGSQKRPVNVTSRERKKQVRYSNHDPDLQQFAIVCNHNKSTLKCGQIGRDDVINLGNRYRQTGDGTQLIRHQKIAKQSIHNQKTTILNLSKKIGSLSIGKGEGNMGRFYRRRLRATIRRDYLSQRMEDALRAVIEDRMSFRQAANEFNVPKSSLYRKYRGLHNQSLGRPPALKVSQEKKITDALIYAAHCGIPFTKNDLRLFVKQFLDRSGIINPTFSNNMPGQNWINHFLLRHKENLTIRLSENIKRRRTEITAERVNEYFDNL</sequence>
<dbReference type="InterPro" id="IPR007889">
    <property type="entry name" value="HTH_Psq"/>
</dbReference>
<dbReference type="Gene3D" id="1.10.10.60">
    <property type="entry name" value="Homeodomain-like"/>
    <property type="match status" value="1"/>
</dbReference>
<dbReference type="Pfam" id="PF05225">
    <property type="entry name" value="HTH_psq"/>
    <property type="match status" value="1"/>
</dbReference>
<evidence type="ECO:0000313" key="5">
    <source>
        <dbReference type="Proteomes" id="UP001159042"/>
    </source>
</evidence>
<evidence type="ECO:0000259" key="3">
    <source>
        <dbReference type="Pfam" id="PF05225"/>
    </source>
</evidence>
<proteinExistence type="predicted"/>
<dbReference type="InterPro" id="IPR009057">
    <property type="entry name" value="Homeodomain-like_sf"/>
</dbReference>
<feature type="domain" description="HTH psq-type" evidence="3">
    <location>
        <begin position="139"/>
        <end position="174"/>
    </location>
</feature>
<evidence type="ECO:0000313" key="4">
    <source>
        <dbReference type="EMBL" id="KAJ8910918.1"/>
    </source>
</evidence>
<keyword evidence="5" id="KW-1185">Reference proteome</keyword>
<dbReference type="GO" id="GO:0003677">
    <property type="term" value="F:DNA binding"/>
    <property type="evidence" value="ECO:0007669"/>
    <property type="project" value="InterPro"/>
</dbReference>
<evidence type="ECO:0000256" key="2">
    <source>
        <dbReference type="SAM" id="MobiDB-lite"/>
    </source>
</evidence>
<reference evidence="4 5" key="1">
    <citation type="journal article" date="2023" name="Insect Mol. Biol.">
        <title>Genome sequencing provides insights into the evolution of gene families encoding plant cell wall-degrading enzymes in longhorned beetles.</title>
        <authorList>
            <person name="Shin N.R."/>
            <person name="Okamura Y."/>
            <person name="Kirsch R."/>
            <person name="Pauchet Y."/>
        </authorList>
    </citation>
    <scope>NUCLEOTIDE SEQUENCE [LARGE SCALE GENOMIC DNA]</scope>
    <source>
        <strain evidence="4">EAD_L_NR</strain>
    </source>
</reference>
<accession>A0AAV8V9K9</accession>
<evidence type="ECO:0000256" key="1">
    <source>
        <dbReference type="ARBA" id="ARBA00004123"/>
    </source>
</evidence>
<dbReference type="EMBL" id="JANEYG010000234">
    <property type="protein sequence ID" value="KAJ8910918.1"/>
    <property type="molecule type" value="Genomic_DNA"/>
</dbReference>
<feature type="compositionally biased region" description="Basic and acidic residues" evidence="2">
    <location>
        <begin position="1"/>
        <end position="15"/>
    </location>
</feature>
<gene>
    <name evidence="4" type="ORF">NQ315_014252</name>
</gene>
<dbReference type="GO" id="GO:0005634">
    <property type="term" value="C:nucleus"/>
    <property type="evidence" value="ECO:0007669"/>
    <property type="project" value="UniProtKB-SubCell"/>
</dbReference>
<dbReference type="SUPFAM" id="SSF46689">
    <property type="entry name" value="Homeodomain-like"/>
    <property type="match status" value="1"/>
</dbReference>
<protein>
    <recommendedName>
        <fullName evidence="3">HTH psq-type domain-containing protein</fullName>
    </recommendedName>
</protein>
<name>A0AAV8V9K9_9CUCU</name>
<dbReference type="AlphaFoldDB" id="A0AAV8V9K9"/>
<feature type="region of interest" description="Disordered" evidence="2">
    <location>
        <begin position="1"/>
        <end position="31"/>
    </location>
</feature>
<organism evidence="4 5">
    <name type="scientific">Exocentrus adspersus</name>
    <dbReference type="NCBI Taxonomy" id="1586481"/>
    <lineage>
        <taxon>Eukaryota</taxon>
        <taxon>Metazoa</taxon>
        <taxon>Ecdysozoa</taxon>
        <taxon>Arthropoda</taxon>
        <taxon>Hexapoda</taxon>
        <taxon>Insecta</taxon>
        <taxon>Pterygota</taxon>
        <taxon>Neoptera</taxon>
        <taxon>Endopterygota</taxon>
        <taxon>Coleoptera</taxon>
        <taxon>Polyphaga</taxon>
        <taxon>Cucujiformia</taxon>
        <taxon>Chrysomeloidea</taxon>
        <taxon>Cerambycidae</taxon>
        <taxon>Lamiinae</taxon>
        <taxon>Acanthocinini</taxon>
        <taxon>Exocentrus</taxon>
    </lineage>
</organism>
<dbReference type="Proteomes" id="UP001159042">
    <property type="component" value="Unassembled WGS sequence"/>
</dbReference>
<comment type="subcellular location">
    <subcellularLocation>
        <location evidence="1">Nucleus</location>
    </subcellularLocation>
</comment>